<protein>
    <submittedName>
        <fullName evidence="1">Uncharacterized protein</fullName>
    </submittedName>
</protein>
<accession>A0ACC2JZ08</accession>
<proteinExistence type="predicted"/>
<organism evidence="1 2">
    <name type="scientific">Lasiodiplodia mahajangana</name>
    <dbReference type="NCBI Taxonomy" id="1108764"/>
    <lineage>
        <taxon>Eukaryota</taxon>
        <taxon>Fungi</taxon>
        <taxon>Dikarya</taxon>
        <taxon>Ascomycota</taxon>
        <taxon>Pezizomycotina</taxon>
        <taxon>Dothideomycetes</taxon>
        <taxon>Dothideomycetes incertae sedis</taxon>
        <taxon>Botryosphaeriales</taxon>
        <taxon>Botryosphaeriaceae</taxon>
        <taxon>Lasiodiplodia</taxon>
    </lineage>
</organism>
<evidence type="ECO:0000313" key="1">
    <source>
        <dbReference type="EMBL" id="KAJ8132549.1"/>
    </source>
</evidence>
<keyword evidence="2" id="KW-1185">Reference proteome</keyword>
<dbReference type="EMBL" id="JAPUUL010000113">
    <property type="protein sequence ID" value="KAJ8132549.1"/>
    <property type="molecule type" value="Genomic_DNA"/>
</dbReference>
<evidence type="ECO:0000313" key="2">
    <source>
        <dbReference type="Proteomes" id="UP001153332"/>
    </source>
</evidence>
<gene>
    <name evidence="1" type="ORF">O1611_g1075</name>
</gene>
<sequence length="519" mass="59321">MFRKWLERPGNNQWLVIVDGADQEANLRDFHIDKFLNSPINGHVIVTSRILRLGQTIEIQKLEENHAATLLCDIVDLVNKLELLPLAIKQAGAFLSSTNWSVSDYSNSFSSTFPLESKSNTEPSSSPLENTWCISIQELDIEGAELLDTISFLSDNNISVDFIERTIKTIYGPKRALQLGHYLQTLEKYSLIRHDPAAAVVTLDSNMVQWLRRRKQDFWDDYVFRARVACRSLASYLTSTLPGVNPVLYTAKQFRFEEQLLPYLERCVEYVPALSPRDTDLEVLGDVCRVRKQNPLMKPNFCCTDSLTKPAFHHSLRAEVLLEDMHRVECALGPVHIRTLESAILLASQYEQEGEHPKAEIIWRRAYLSYSKTLGDFHPLTLKTASSLANVLGNGCKFEQARALQSSIRHATARVMGEDHPDTLTPMARIAVLWSNQSRFDEADREYRKVLEKMEGILGKDHADVKRIHEHIEHNSILDYLPIDSPGGFTYKVKDVLRRLKRGREDGRNMKLVIHRAKK</sequence>
<name>A0ACC2JZ08_9PEZI</name>
<dbReference type="Proteomes" id="UP001153332">
    <property type="component" value="Unassembled WGS sequence"/>
</dbReference>
<reference evidence="1" key="1">
    <citation type="submission" date="2022-12" db="EMBL/GenBank/DDBJ databases">
        <title>Genome Sequence of Lasiodiplodia mahajangana.</title>
        <authorList>
            <person name="Buettner E."/>
        </authorList>
    </citation>
    <scope>NUCLEOTIDE SEQUENCE</scope>
    <source>
        <strain evidence="1">VT137</strain>
    </source>
</reference>
<comment type="caution">
    <text evidence="1">The sequence shown here is derived from an EMBL/GenBank/DDBJ whole genome shotgun (WGS) entry which is preliminary data.</text>
</comment>